<keyword evidence="1" id="KW-0479">Metal-binding</keyword>
<comment type="caution">
    <text evidence="4">The sequence shown here is derived from an EMBL/GenBank/DDBJ whole genome shotgun (WGS) entry which is preliminary data.</text>
</comment>
<gene>
    <name evidence="4" type="ORF">IEO21_06480</name>
</gene>
<evidence type="ECO:0000313" key="5">
    <source>
        <dbReference type="Proteomes" id="UP000639403"/>
    </source>
</evidence>
<feature type="compositionally biased region" description="Acidic residues" evidence="2">
    <location>
        <begin position="93"/>
        <end position="103"/>
    </location>
</feature>
<feature type="region of interest" description="Disordered" evidence="2">
    <location>
        <begin position="507"/>
        <end position="529"/>
    </location>
</feature>
<dbReference type="AlphaFoldDB" id="A0A8H7P0E4"/>
<feature type="domain" description="C2H2-type" evidence="3">
    <location>
        <begin position="149"/>
        <end position="178"/>
    </location>
</feature>
<feature type="compositionally biased region" description="Acidic residues" evidence="2">
    <location>
        <begin position="54"/>
        <end position="64"/>
    </location>
</feature>
<feature type="region of interest" description="Disordered" evidence="2">
    <location>
        <begin position="309"/>
        <end position="329"/>
    </location>
</feature>
<dbReference type="PROSITE" id="PS50157">
    <property type="entry name" value="ZINC_FINGER_C2H2_2"/>
    <property type="match status" value="1"/>
</dbReference>
<accession>A0A8H7P0E4</accession>
<evidence type="ECO:0000256" key="2">
    <source>
        <dbReference type="SAM" id="MobiDB-lite"/>
    </source>
</evidence>
<dbReference type="InterPro" id="IPR036236">
    <property type="entry name" value="Znf_C2H2_sf"/>
</dbReference>
<organism evidence="4 5">
    <name type="scientific">Rhodonia placenta</name>
    <dbReference type="NCBI Taxonomy" id="104341"/>
    <lineage>
        <taxon>Eukaryota</taxon>
        <taxon>Fungi</taxon>
        <taxon>Dikarya</taxon>
        <taxon>Basidiomycota</taxon>
        <taxon>Agaricomycotina</taxon>
        <taxon>Agaricomycetes</taxon>
        <taxon>Polyporales</taxon>
        <taxon>Adustoporiaceae</taxon>
        <taxon>Rhodonia</taxon>
    </lineage>
</organism>
<feature type="compositionally biased region" description="Basic and acidic residues" evidence="2">
    <location>
        <begin position="309"/>
        <end position="318"/>
    </location>
</feature>
<dbReference type="EMBL" id="JADOXO010000146">
    <property type="protein sequence ID" value="KAF9811724.1"/>
    <property type="molecule type" value="Genomic_DNA"/>
</dbReference>
<protein>
    <recommendedName>
        <fullName evidence="3">C2H2-type domain-containing protein</fullName>
    </recommendedName>
</protein>
<keyword evidence="1" id="KW-0862">Zinc</keyword>
<feature type="region of interest" description="Disordered" evidence="2">
    <location>
        <begin position="41"/>
        <end position="111"/>
    </location>
</feature>
<dbReference type="GO" id="GO:0008270">
    <property type="term" value="F:zinc ion binding"/>
    <property type="evidence" value="ECO:0007669"/>
    <property type="project" value="UniProtKB-KW"/>
</dbReference>
<reference evidence="4" key="1">
    <citation type="submission" date="2020-11" db="EMBL/GenBank/DDBJ databases">
        <authorList>
            <person name="Koelle M."/>
            <person name="Horta M.A.C."/>
            <person name="Nowrousian M."/>
            <person name="Ohm R.A."/>
            <person name="Benz P."/>
            <person name="Pilgard A."/>
        </authorList>
    </citation>
    <scope>NUCLEOTIDE SEQUENCE</scope>
    <source>
        <strain evidence="4">FPRL280</strain>
    </source>
</reference>
<proteinExistence type="predicted"/>
<feature type="region of interest" description="Disordered" evidence="2">
    <location>
        <begin position="421"/>
        <end position="464"/>
    </location>
</feature>
<evidence type="ECO:0000259" key="3">
    <source>
        <dbReference type="PROSITE" id="PS50157"/>
    </source>
</evidence>
<feature type="compositionally biased region" description="Polar residues" evidence="2">
    <location>
        <begin position="518"/>
        <end position="529"/>
    </location>
</feature>
<dbReference type="Gene3D" id="3.30.160.60">
    <property type="entry name" value="Classic Zinc Finger"/>
    <property type="match status" value="1"/>
</dbReference>
<reference evidence="4" key="2">
    <citation type="journal article" name="Front. Microbiol.">
        <title>Degradative Capacity of Two Strains of Rhodonia placenta: From Phenotype to Genotype.</title>
        <authorList>
            <person name="Kolle M."/>
            <person name="Horta M.A.C."/>
            <person name="Nowrousian M."/>
            <person name="Ohm R.A."/>
            <person name="Benz J.P."/>
            <person name="Pilgard A."/>
        </authorList>
    </citation>
    <scope>NUCLEOTIDE SEQUENCE</scope>
    <source>
        <strain evidence="4">FPRL280</strain>
    </source>
</reference>
<evidence type="ECO:0000313" key="4">
    <source>
        <dbReference type="EMBL" id="KAF9811724.1"/>
    </source>
</evidence>
<keyword evidence="1" id="KW-0863">Zinc-finger</keyword>
<dbReference type="InterPro" id="IPR013087">
    <property type="entry name" value="Znf_C2H2_type"/>
</dbReference>
<name>A0A8H7P0E4_9APHY</name>
<evidence type="ECO:0000256" key="1">
    <source>
        <dbReference type="PROSITE-ProRule" id="PRU00042"/>
    </source>
</evidence>
<dbReference type="Proteomes" id="UP000639403">
    <property type="component" value="Unassembled WGS sequence"/>
</dbReference>
<dbReference type="SUPFAM" id="SSF57667">
    <property type="entry name" value="beta-beta-alpha zinc fingers"/>
    <property type="match status" value="1"/>
</dbReference>
<sequence>MNTIYVRARQAWVDLGNPCTTFMLPRPLCGLVKDRRVLQPAKQPSLDHSASSGGDDDSNSDDGETSAGSESAHGHQSEENSSSDTLVTPPLQDDVDGSVEETTEPQPSGNTLGVYRLGNLWAFPICHSTSKTPNDAKRHLVTIHGKKKFRCPACDRSFNRRDAFKRHFEGVTMSACKDFMVTTLLPTESLRTFDASRYLVAADTISLENREDGGMQHQPHKAQAELKRTLPGEANAEHRRLLARPLKHGQLNRQRCRLIDLGTLAPLGLEELKQNSVDRLRSSIVADTGTPYTASNTGSQKCKLDVGNKELKNSDGRNTKRASPSSVVGNNYPIRERVLATSNHAPTVTRPEKSIGRICGSVQAVTWDTSVQTNCDHNSGTALCELPNSKGALGRMLGNRRGPKTDAGSFLRHREGMHGIIHKGKKKAAESGAVKSEKGRSTRKHTPYSKRTNTGVDITNTQGENGLSELTTTFQQMSLAAQQHAIAPQIVDPFGPEMLATLERLQNYPQDSAEAPQRSRTQKQTTTIY</sequence>
<feature type="compositionally biased region" description="Polar residues" evidence="2">
    <location>
        <begin position="449"/>
        <end position="464"/>
    </location>
</feature>